<reference evidence="4" key="1">
    <citation type="submission" date="2024-06" db="EMBL/GenBank/DDBJ databases">
        <title>Radixoralia hellwigii gen. nov., sp nov., isolated from a root canal in the human oral cavity.</title>
        <authorList>
            <person name="Bartsch S."/>
            <person name="Wittmer A."/>
            <person name="Schulz A.-K."/>
            <person name="Neumann-Schaal M."/>
            <person name="Wolf J."/>
            <person name="Gronow S."/>
            <person name="Tennert C."/>
            <person name="Haecker G."/>
            <person name="Cieplik F."/>
            <person name="Al-Ahmad A."/>
        </authorList>
    </citation>
    <scope>NUCLEOTIDE SEQUENCE [LARGE SCALE GENOMIC DNA]</scope>
    <source>
        <strain evidence="4">Wk13</strain>
    </source>
</reference>
<feature type="transmembrane region" description="Helical" evidence="1">
    <location>
        <begin position="566"/>
        <end position="589"/>
    </location>
</feature>
<proteinExistence type="predicted"/>
<dbReference type="Pfam" id="PF11992">
    <property type="entry name" value="TgpA_N"/>
    <property type="match status" value="1"/>
</dbReference>
<feature type="transmembrane region" description="Helical" evidence="1">
    <location>
        <begin position="46"/>
        <end position="64"/>
    </location>
</feature>
<dbReference type="EMBL" id="JBEUWX010000002">
    <property type="protein sequence ID" value="MFA9949345.1"/>
    <property type="molecule type" value="Genomic_DNA"/>
</dbReference>
<dbReference type="InterPro" id="IPR052901">
    <property type="entry name" value="Bact_TGase-like"/>
</dbReference>
<organism evidence="3 4">
    <name type="scientific">Dentiradicibacter hellwigii</name>
    <dbReference type="NCBI Taxonomy" id="3149053"/>
    <lineage>
        <taxon>Bacteria</taxon>
        <taxon>Pseudomonadati</taxon>
        <taxon>Pseudomonadota</taxon>
        <taxon>Betaproteobacteria</taxon>
        <taxon>Rhodocyclales</taxon>
        <taxon>Rhodocyclaceae</taxon>
        <taxon>Dentiradicibacter</taxon>
    </lineage>
</organism>
<feature type="transmembrane region" description="Helical" evidence="1">
    <location>
        <begin position="71"/>
        <end position="89"/>
    </location>
</feature>
<dbReference type="InterPro" id="IPR021878">
    <property type="entry name" value="TgpA_N"/>
</dbReference>
<dbReference type="Proteomes" id="UP001574673">
    <property type="component" value="Unassembled WGS sequence"/>
</dbReference>
<name>A0ABV4UCJ5_9RHOO</name>
<sequence length="684" mass="77118">MIAFFKKRRPARPQKTGVANNALDADTIPWLLACALVTAAPHAGHLPFWLSLLGAAVWLGRLWLWHCHAALPKRWLLATLTLIGTFAIAYAHHTLFGRDAGVALLFFFMTLKPMEIRNRRDALVLIMLGYFLLLTHYLFSETIPVGLWLLLSAVLLTATLIRLYGGRQPVTALLRQAVILLLQAVPFMLILFVLFPRIEGPLWGLPQDAHAGRTGLSNSMSPGSLSSLIQSGEIAFRVQFDTAPPDRRRLYWRGPVLIDYDGKTWHARSYATYAAHARRTGEAPEARVEAHGGLLRYTSTLEAHNQRWLLALDMPVELPENARLSRYFETTARRPISQRQRFSFVSATEFSANREERQATQKEALRLPADINPQARVLAATWKAQMESPEQISAAALHMFRSEAFFYTLKPPLLGENAIDDFLFGSRRGFCEHYAAAYVFLMRAAGVPARIVAGYQGGEVNPLDGYLVVRQSDAHAWAEIWVAGKGWLRVDPTFAVAPSRIESGIAAALPENEALPGLARTDIGWLLRLRYRWEALNNAWDQWVLGYNALRQQELLTRLGFRQPDWQYMMTALTALCCATLLVGVLWALRRRRLASPAQRLWQRYCRRLHALGVEYADWEGPLALTERTARTAPPLAALTRQAAASYAELRYGPCGEGQSAHLVNLKRCLRQLERMQRHHATEP</sequence>
<dbReference type="InterPro" id="IPR002931">
    <property type="entry name" value="Transglutaminase-like"/>
</dbReference>
<dbReference type="Pfam" id="PF13559">
    <property type="entry name" value="DUF4129"/>
    <property type="match status" value="1"/>
</dbReference>
<dbReference type="InterPro" id="IPR025403">
    <property type="entry name" value="TgpA-like_C"/>
</dbReference>
<keyword evidence="1" id="KW-0472">Membrane</keyword>
<evidence type="ECO:0000259" key="2">
    <source>
        <dbReference type="SMART" id="SM00460"/>
    </source>
</evidence>
<evidence type="ECO:0000313" key="4">
    <source>
        <dbReference type="Proteomes" id="UP001574673"/>
    </source>
</evidence>
<dbReference type="PANTHER" id="PTHR42736:SF1">
    <property type="entry name" value="PROTEIN-GLUTAMINE GAMMA-GLUTAMYLTRANSFERASE"/>
    <property type="match status" value="1"/>
</dbReference>
<dbReference type="Gene3D" id="3.10.620.30">
    <property type="match status" value="1"/>
</dbReference>
<dbReference type="Pfam" id="PF01841">
    <property type="entry name" value="Transglut_core"/>
    <property type="match status" value="1"/>
</dbReference>
<keyword evidence="1" id="KW-0812">Transmembrane</keyword>
<feature type="transmembrane region" description="Helical" evidence="1">
    <location>
        <begin position="177"/>
        <end position="195"/>
    </location>
</feature>
<feature type="transmembrane region" description="Helical" evidence="1">
    <location>
        <begin position="145"/>
        <end position="165"/>
    </location>
</feature>
<evidence type="ECO:0000256" key="1">
    <source>
        <dbReference type="SAM" id="Phobius"/>
    </source>
</evidence>
<accession>A0ABV4UCJ5</accession>
<dbReference type="RefSeq" id="WP_418890483.1">
    <property type="nucleotide sequence ID" value="NZ_JBEUWX010000002.1"/>
</dbReference>
<dbReference type="InterPro" id="IPR038765">
    <property type="entry name" value="Papain-like_cys_pep_sf"/>
</dbReference>
<protein>
    <submittedName>
        <fullName evidence="3">DUF3488 and transglutaminase-like domain-containing protein</fullName>
    </submittedName>
</protein>
<keyword evidence="4" id="KW-1185">Reference proteome</keyword>
<feature type="transmembrane region" description="Helical" evidence="1">
    <location>
        <begin position="123"/>
        <end position="139"/>
    </location>
</feature>
<evidence type="ECO:0000313" key="3">
    <source>
        <dbReference type="EMBL" id="MFA9949345.1"/>
    </source>
</evidence>
<keyword evidence="1" id="KW-1133">Transmembrane helix</keyword>
<dbReference type="SMART" id="SM00460">
    <property type="entry name" value="TGc"/>
    <property type="match status" value="1"/>
</dbReference>
<gene>
    <name evidence="3" type="ORF">ABCS64_03215</name>
</gene>
<dbReference type="SUPFAM" id="SSF54001">
    <property type="entry name" value="Cysteine proteinases"/>
    <property type="match status" value="1"/>
</dbReference>
<feature type="domain" description="Transglutaminase-like" evidence="2">
    <location>
        <begin position="423"/>
        <end position="494"/>
    </location>
</feature>
<dbReference type="PANTHER" id="PTHR42736">
    <property type="entry name" value="PROTEIN-GLUTAMINE GAMMA-GLUTAMYLTRANSFERASE"/>
    <property type="match status" value="1"/>
</dbReference>
<comment type="caution">
    <text evidence="3">The sequence shown here is derived from an EMBL/GenBank/DDBJ whole genome shotgun (WGS) entry which is preliminary data.</text>
</comment>